<feature type="region of interest" description="Disordered" evidence="1">
    <location>
        <begin position="125"/>
        <end position="159"/>
    </location>
</feature>
<organism evidence="2 3">
    <name type="scientific">Teichococcus aerophilus</name>
    <dbReference type="NCBI Taxonomy" id="1224513"/>
    <lineage>
        <taxon>Bacteria</taxon>
        <taxon>Pseudomonadati</taxon>
        <taxon>Pseudomonadota</taxon>
        <taxon>Alphaproteobacteria</taxon>
        <taxon>Acetobacterales</taxon>
        <taxon>Roseomonadaceae</taxon>
        <taxon>Roseomonas</taxon>
    </lineage>
</organism>
<gene>
    <name evidence="2" type="ORF">IBL26_10800</name>
</gene>
<feature type="region of interest" description="Disordered" evidence="1">
    <location>
        <begin position="178"/>
        <end position="212"/>
    </location>
</feature>
<accession>A0ABR7RLZ2</accession>
<evidence type="ECO:0000313" key="3">
    <source>
        <dbReference type="Proteomes" id="UP000626026"/>
    </source>
</evidence>
<dbReference type="InterPro" id="IPR021735">
    <property type="entry name" value="DUF3306"/>
</dbReference>
<comment type="caution">
    <text evidence="2">The sequence shown here is derived from an EMBL/GenBank/DDBJ whole genome shotgun (WGS) entry which is preliminary data.</text>
</comment>
<keyword evidence="3" id="KW-1185">Reference proteome</keyword>
<dbReference type="EMBL" id="JACTVA010000016">
    <property type="protein sequence ID" value="MBC9207326.1"/>
    <property type="molecule type" value="Genomic_DNA"/>
</dbReference>
<feature type="region of interest" description="Disordered" evidence="1">
    <location>
        <begin position="1"/>
        <end position="40"/>
    </location>
</feature>
<evidence type="ECO:0000313" key="2">
    <source>
        <dbReference type="EMBL" id="MBC9207326.1"/>
    </source>
</evidence>
<reference evidence="2 3" key="1">
    <citation type="journal article" date="2013" name="Int. J. Syst. Evol. Microbiol.">
        <title>Roseomonas aerophila sp. nov., isolated from air.</title>
        <authorList>
            <person name="Kim S.J."/>
            <person name="Weon H.Y."/>
            <person name="Ahn J.H."/>
            <person name="Hong S.B."/>
            <person name="Seok S.J."/>
            <person name="Whang K.S."/>
            <person name="Kwon S.W."/>
        </authorList>
    </citation>
    <scope>NUCLEOTIDE SEQUENCE [LARGE SCALE GENOMIC DNA]</scope>
    <source>
        <strain evidence="2 3">NBRC 108923</strain>
    </source>
</reference>
<protein>
    <submittedName>
        <fullName evidence="2">DUF3306 domain-containing protein</fullName>
    </submittedName>
</protein>
<sequence length="212" mass="22251">MSDGFLSRWSRRKRGVEPEAPAPLAPPAAAVPQPPAEEEFDLSTLPPLESLGAGSDLSAFLHAKVPALLRQAALRRVWAADPGIRDFTGPADYAWNYNDPNGVPGFALDLGDVDLKKLLAQAIGAPEEPEEESPPDATIADATLAGPDLGTGDPDAAEPAMIAEAPPLTLTDDPVRLTVAEPLPPPLPALEDDEPPPQPVLRRHGGAMPRLG</sequence>
<dbReference type="Pfam" id="PF11748">
    <property type="entry name" value="DUF3306"/>
    <property type="match status" value="1"/>
</dbReference>
<dbReference type="Proteomes" id="UP000626026">
    <property type="component" value="Unassembled WGS sequence"/>
</dbReference>
<evidence type="ECO:0000256" key="1">
    <source>
        <dbReference type="SAM" id="MobiDB-lite"/>
    </source>
</evidence>
<name>A0ABR7RLZ2_9PROT</name>
<dbReference type="RefSeq" id="WP_187784495.1">
    <property type="nucleotide sequence ID" value="NZ_JACTVA010000016.1"/>
</dbReference>
<proteinExistence type="predicted"/>